<dbReference type="AlphaFoldDB" id="A0A409VQ47"/>
<keyword evidence="4" id="KW-1185">Reference proteome</keyword>
<feature type="region of interest" description="Disordered" evidence="1">
    <location>
        <begin position="478"/>
        <end position="515"/>
    </location>
</feature>
<evidence type="ECO:0000256" key="1">
    <source>
        <dbReference type="SAM" id="MobiDB-lite"/>
    </source>
</evidence>
<evidence type="ECO:0008006" key="5">
    <source>
        <dbReference type="Google" id="ProtNLM"/>
    </source>
</evidence>
<name>A0A409VQ47_9AGAR</name>
<dbReference type="Proteomes" id="UP000284706">
    <property type="component" value="Unassembled WGS sequence"/>
</dbReference>
<feature type="chain" id="PRO_5019303887" description="Reticulon domain-containing protein" evidence="2">
    <location>
        <begin position="22"/>
        <end position="615"/>
    </location>
</feature>
<feature type="compositionally biased region" description="Low complexity" evidence="1">
    <location>
        <begin position="563"/>
        <end position="574"/>
    </location>
</feature>
<organism evidence="3 4">
    <name type="scientific">Gymnopilus dilepis</name>
    <dbReference type="NCBI Taxonomy" id="231916"/>
    <lineage>
        <taxon>Eukaryota</taxon>
        <taxon>Fungi</taxon>
        <taxon>Dikarya</taxon>
        <taxon>Basidiomycota</taxon>
        <taxon>Agaricomycotina</taxon>
        <taxon>Agaricomycetes</taxon>
        <taxon>Agaricomycetidae</taxon>
        <taxon>Agaricales</taxon>
        <taxon>Agaricineae</taxon>
        <taxon>Hymenogastraceae</taxon>
        <taxon>Gymnopilus</taxon>
    </lineage>
</organism>
<feature type="compositionally biased region" description="Low complexity" evidence="1">
    <location>
        <begin position="115"/>
        <end position="127"/>
    </location>
</feature>
<keyword evidence="2" id="KW-0732">Signal</keyword>
<dbReference type="EMBL" id="NHYE01005597">
    <property type="protein sequence ID" value="PPQ68359.1"/>
    <property type="molecule type" value="Genomic_DNA"/>
</dbReference>
<feature type="region of interest" description="Disordered" evidence="1">
    <location>
        <begin position="560"/>
        <end position="615"/>
    </location>
</feature>
<feature type="signal peptide" evidence="2">
    <location>
        <begin position="1"/>
        <end position="21"/>
    </location>
</feature>
<comment type="caution">
    <text evidence="3">The sequence shown here is derived from an EMBL/GenBank/DDBJ whole genome shotgun (WGS) entry which is preliminary data.</text>
</comment>
<dbReference type="InParanoid" id="A0A409VQ47"/>
<feature type="compositionally biased region" description="Basic residues" evidence="1">
    <location>
        <begin position="582"/>
        <end position="595"/>
    </location>
</feature>
<gene>
    <name evidence="3" type="ORF">CVT26_005922</name>
</gene>
<sequence>MLLSAARIAFIPGSLLLAAISDTMMYNSLSLTNSASYSPPTTFKGHATFNNIGKLAIVAGAAGLLVHHANGGNFTHPFYHFQDPTGHPFGKTYPIANTFASGEPPPPRPTRTRSGRSSAGTSSNSAPVRSYNLRSHSRAMNRNRTPPDEDPPDSPSAPSSSGGPAGPSSSSSSPTGPYAPVKGSGAPPPPPPPSSGGTGVDDKNNKPLSAVRSFLDPILLIFVLVLLYSKFTRKEAPPQPTVKPMHEAAAHDLPRLPRLQGSQHSTLVCLTSVAETVNACAPKYSYAASLTKFTLVVIAGSCWACVNSYLPHIVVCLLPVGFYFSGLFNELDKAAAPLDQIVHEVDNEEEHQNILPTWSTDSSFEVGRVNEFLVPRHEDIKASLFAQWGDMEGGLLEGADYLHDKAFIEESVMTDWDDPSDGGSFFKDEVQTSFNLPLIEQGPATPSTSASPLSPCRDVVDLDAASFFSGSTPRVNEFNSRISGGTRSRSSSISESSVSVPLFVSETPTRPSPCASMEVSAATESRAQCASIQAPQSVDVASPIDGDDAATPVDEVEIVDGVTPESSPEPSETTQAFEPRPGYRRRRKHRRRSKKTANAAEGSSATGAADEVSST</sequence>
<evidence type="ECO:0000313" key="3">
    <source>
        <dbReference type="EMBL" id="PPQ68359.1"/>
    </source>
</evidence>
<proteinExistence type="predicted"/>
<protein>
    <recommendedName>
        <fullName evidence="5">Reticulon domain-containing protein</fullName>
    </recommendedName>
</protein>
<feature type="region of interest" description="Disordered" evidence="1">
    <location>
        <begin position="90"/>
        <end position="204"/>
    </location>
</feature>
<feature type="compositionally biased region" description="Low complexity" evidence="1">
    <location>
        <begin position="156"/>
        <end position="185"/>
    </location>
</feature>
<evidence type="ECO:0000313" key="4">
    <source>
        <dbReference type="Proteomes" id="UP000284706"/>
    </source>
</evidence>
<feature type="compositionally biased region" description="Polar residues" evidence="1">
    <location>
        <begin position="601"/>
        <end position="615"/>
    </location>
</feature>
<reference evidence="3 4" key="1">
    <citation type="journal article" date="2018" name="Evol. Lett.">
        <title>Horizontal gene cluster transfer increased hallucinogenic mushroom diversity.</title>
        <authorList>
            <person name="Reynolds H.T."/>
            <person name="Vijayakumar V."/>
            <person name="Gluck-Thaler E."/>
            <person name="Korotkin H.B."/>
            <person name="Matheny P.B."/>
            <person name="Slot J.C."/>
        </authorList>
    </citation>
    <scope>NUCLEOTIDE SEQUENCE [LARGE SCALE GENOMIC DNA]</scope>
    <source>
        <strain evidence="3 4">SRW20</strain>
    </source>
</reference>
<accession>A0A409VQ47</accession>
<dbReference type="OrthoDB" id="10675109at2759"/>
<evidence type="ECO:0000256" key="2">
    <source>
        <dbReference type="SAM" id="SignalP"/>
    </source>
</evidence>
<feature type="compositionally biased region" description="Low complexity" evidence="1">
    <location>
        <begin position="480"/>
        <end position="500"/>
    </location>
</feature>